<dbReference type="EMBL" id="BMHT01000010">
    <property type="protein sequence ID" value="GGF26736.1"/>
    <property type="molecule type" value="Genomic_DNA"/>
</dbReference>
<evidence type="ECO:0000313" key="1">
    <source>
        <dbReference type="EMBL" id="GGF26736.1"/>
    </source>
</evidence>
<name>A0ABQ1UTM0_9BACT</name>
<keyword evidence="2" id="KW-1185">Reference proteome</keyword>
<evidence type="ECO:0000313" key="2">
    <source>
        <dbReference type="Proteomes" id="UP000632273"/>
    </source>
</evidence>
<dbReference type="Pfam" id="PF17642">
    <property type="entry name" value="TssD"/>
    <property type="match status" value="1"/>
</dbReference>
<reference evidence="2" key="1">
    <citation type="journal article" date="2019" name="Int. J. Syst. Evol. Microbiol.">
        <title>The Global Catalogue of Microorganisms (GCM) 10K type strain sequencing project: providing services to taxonomists for standard genome sequencing and annotation.</title>
        <authorList>
            <consortium name="The Broad Institute Genomics Platform"/>
            <consortium name="The Broad Institute Genome Sequencing Center for Infectious Disease"/>
            <person name="Wu L."/>
            <person name="Ma J."/>
        </authorList>
    </citation>
    <scope>NUCLEOTIDE SEQUENCE [LARGE SCALE GENOMIC DNA]</scope>
    <source>
        <strain evidence="2">CGMCC 1.15197</strain>
    </source>
</reference>
<comment type="caution">
    <text evidence="1">The sequence shown here is derived from an EMBL/GenBank/DDBJ whole genome shotgun (WGS) entry which is preliminary data.</text>
</comment>
<dbReference type="Proteomes" id="UP000632273">
    <property type="component" value="Unassembled WGS sequence"/>
</dbReference>
<gene>
    <name evidence="1" type="ORF">GCM10011383_42840</name>
</gene>
<evidence type="ECO:0008006" key="3">
    <source>
        <dbReference type="Google" id="ProtNLM"/>
    </source>
</evidence>
<protein>
    <recommendedName>
        <fullName evidence="3">Phage tail protein</fullName>
    </recommendedName>
</protein>
<sequence>MASFNSTLHLDGRQYPVTKCSYEFEQNVNERGRAMGKVRTSLITITLPVPDDDVLLAWAADPHKKMSGQLTFDHVDQPLTHEELSFEDGFCVAYEESFSPGTTTDITSYVCTLQISAARLSMGSTSKDSYWAKSR</sequence>
<organism evidence="1 2">
    <name type="scientific">Hymenobacter cavernae</name>
    <dbReference type="NCBI Taxonomy" id="2044852"/>
    <lineage>
        <taxon>Bacteria</taxon>
        <taxon>Pseudomonadati</taxon>
        <taxon>Bacteroidota</taxon>
        <taxon>Cytophagia</taxon>
        <taxon>Cytophagales</taxon>
        <taxon>Hymenobacteraceae</taxon>
        <taxon>Hymenobacter</taxon>
    </lineage>
</organism>
<dbReference type="InterPro" id="IPR041408">
    <property type="entry name" value="Hcp_Tssd"/>
</dbReference>
<proteinExistence type="predicted"/>
<dbReference type="RefSeq" id="WP_188816144.1">
    <property type="nucleotide sequence ID" value="NZ_BMHT01000010.1"/>
</dbReference>
<accession>A0ABQ1UTM0</accession>